<dbReference type="Proteomes" id="UP000242447">
    <property type="component" value="Chromosome"/>
</dbReference>
<dbReference type="AlphaFoldDB" id="A0A1W6NYJ0"/>
<dbReference type="KEGG" id="kro:BVG79_00889"/>
<evidence type="ECO:0000313" key="1">
    <source>
        <dbReference type="EMBL" id="ARO14241.1"/>
    </source>
</evidence>
<dbReference type="EMBL" id="CP019937">
    <property type="protein sequence ID" value="ARO14241.1"/>
    <property type="molecule type" value="Genomic_DNA"/>
</dbReference>
<sequence length="49" mass="5068">MNTKLFAVADAKGRPIGFLMSAGQVSDYTGAAPLIGSRTKAGWLLGDRG</sequence>
<organism evidence="1 2">
    <name type="scientific">Ketogulonicigenium robustum</name>
    <dbReference type="NCBI Taxonomy" id="92947"/>
    <lineage>
        <taxon>Bacteria</taxon>
        <taxon>Pseudomonadati</taxon>
        <taxon>Pseudomonadota</taxon>
        <taxon>Alphaproteobacteria</taxon>
        <taxon>Rhodobacterales</taxon>
        <taxon>Roseobacteraceae</taxon>
        <taxon>Ketogulonicigenium</taxon>
    </lineage>
</organism>
<reference evidence="1 2" key="1">
    <citation type="submission" date="2017-02" db="EMBL/GenBank/DDBJ databases">
        <title>Ketogulonicigenium robustum SPU B003 Genome sequencing and assembly.</title>
        <authorList>
            <person name="Li Y."/>
            <person name="Liu L."/>
            <person name="Wang C."/>
            <person name="Zhang M."/>
            <person name="Zhang T."/>
            <person name="Zhang Y."/>
        </authorList>
    </citation>
    <scope>NUCLEOTIDE SEQUENCE [LARGE SCALE GENOMIC DNA]</scope>
    <source>
        <strain evidence="1 2">SPU_B003</strain>
    </source>
</reference>
<name>A0A1W6NYJ0_9RHOB</name>
<proteinExistence type="predicted"/>
<keyword evidence="2" id="KW-1185">Reference proteome</keyword>
<protein>
    <submittedName>
        <fullName evidence="1">ISSpo7, transposase</fullName>
    </submittedName>
</protein>
<accession>A0A1W6NYJ0</accession>
<gene>
    <name evidence="1" type="ORF">BVG79_00889</name>
</gene>
<dbReference type="STRING" id="92947.BVG79_00889"/>
<evidence type="ECO:0000313" key="2">
    <source>
        <dbReference type="Proteomes" id="UP000242447"/>
    </source>
</evidence>